<dbReference type="InterPro" id="IPR039365">
    <property type="entry name" value="IS701-like"/>
</dbReference>
<evidence type="ECO:0000313" key="4">
    <source>
        <dbReference type="Proteomes" id="UP001500567"/>
    </source>
</evidence>
<gene>
    <name evidence="3" type="ORF">GCM10022408_32730</name>
</gene>
<feature type="region of interest" description="Disordered" evidence="1">
    <location>
        <begin position="185"/>
        <end position="206"/>
    </location>
</feature>
<evidence type="ECO:0000313" key="3">
    <source>
        <dbReference type="EMBL" id="GAA4016676.1"/>
    </source>
</evidence>
<feature type="domain" description="Transposase IS701-like DDE" evidence="2">
    <location>
        <begin position="3"/>
        <end position="237"/>
    </location>
</feature>
<proteinExistence type="predicted"/>
<dbReference type="NCBIfam" id="NF033540">
    <property type="entry name" value="transpos_IS701"/>
    <property type="match status" value="1"/>
</dbReference>
<name>A0ABP7SUD8_9BACT</name>
<evidence type="ECO:0000256" key="1">
    <source>
        <dbReference type="SAM" id="MobiDB-lite"/>
    </source>
</evidence>
<organism evidence="3 4">
    <name type="scientific">Hymenobacter fastidiosus</name>
    <dbReference type="NCBI Taxonomy" id="486264"/>
    <lineage>
        <taxon>Bacteria</taxon>
        <taxon>Pseudomonadati</taxon>
        <taxon>Bacteroidota</taxon>
        <taxon>Cytophagia</taxon>
        <taxon>Cytophagales</taxon>
        <taxon>Hymenobacteraceae</taxon>
        <taxon>Hymenobacter</taxon>
    </lineage>
</organism>
<keyword evidence="4" id="KW-1185">Reference proteome</keyword>
<dbReference type="Pfam" id="PF13546">
    <property type="entry name" value="DDE_5"/>
    <property type="match status" value="1"/>
</dbReference>
<dbReference type="InterPro" id="IPR038721">
    <property type="entry name" value="IS701-like_DDE_dom"/>
</dbReference>
<reference evidence="4" key="1">
    <citation type="journal article" date="2019" name="Int. J. Syst. Evol. Microbiol.">
        <title>The Global Catalogue of Microorganisms (GCM) 10K type strain sequencing project: providing services to taxonomists for standard genome sequencing and annotation.</title>
        <authorList>
            <consortium name="The Broad Institute Genomics Platform"/>
            <consortium name="The Broad Institute Genome Sequencing Center for Infectious Disease"/>
            <person name="Wu L."/>
            <person name="Ma J."/>
        </authorList>
    </citation>
    <scope>NUCLEOTIDE SEQUENCE [LARGE SCALE GENOMIC DNA]</scope>
    <source>
        <strain evidence="4">JCM 17224</strain>
    </source>
</reference>
<accession>A0ABP7SUD8</accession>
<evidence type="ECO:0000259" key="2">
    <source>
        <dbReference type="Pfam" id="PF13546"/>
    </source>
</evidence>
<comment type="caution">
    <text evidence="3">The sequence shown here is derived from an EMBL/GenBank/DDBJ whole genome shotgun (WGS) entry which is preliminary data.</text>
</comment>
<dbReference type="Proteomes" id="UP001500567">
    <property type="component" value="Unassembled WGS sequence"/>
</dbReference>
<dbReference type="PANTHER" id="PTHR33627:SF1">
    <property type="entry name" value="TRANSPOSASE"/>
    <property type="match status" value="1"/>
</dbReference>
<sequence length="350" mass="38393">MDERLPDSPYDALHHFISVSTWDGAAVMDEVARRVQASLAPLGGEQGLLLDECGWEKAGHKSVGVARQYIGQVGKVSNGQVGVFAVLCRGRHAGLVGGQLYLPTAWSMDVARCAQARIPAAAQAYRSKPELAAELVKHLLGSGLVQADWVRGDAAYGNSPALRQALEERQQAYVLDVGPGLGLHLADPTPAGPPASTGRGRPARRLQPTHPAQLLPALAAQVPASAWRCYTYRTGRKGALQREAVLLPVWRWEPERQQAQALHLLISREVDGSQVKYSLCYTPPGGAALAVAQALYRQMQRYWIERVFQEAKQQLGLHQNQTRHWPAWQHHVALTMMALHFMLEAQLEGQ</sequence>
<dbReference type="EMBL" id="BAABDJ010000037">
    <property type="protein sequence ID" value="GAA4016676.1"/>
    <property type="molecule type" value="Genomic_DNA"/>
</dbReference>
<protein>
    <submittedName>
        <fullName evidence="3">IS701-like element ISBj6 family transposase</fullName>
    </submittedName>
</protein>
<dbReference type="PANTHER" id="PTHR33627">
    <property type="entry name" value="TRANSPOSASE"/>
    <property type="match status" value="1"/>
</dbReference>